<keyword evidence="1" id="KW-0227">DNA damage</keyword>
<dbReference type="GO" id="GO:0005524">
    <property type="term" value="F:ATP binding"/>
    <property type="evidence" value="ECO:0007669"/>
    <property type="project" value="UniProtKB-KW"/>
</dbReference>
<dbReference type="EC" id="5.6.2.3" evidence="1"/>
<dbReference type="GO" id="GO:0006281">
    <property type="term" value="P:DNA repair"/>
    <property type="evidence" value="ECO:0007669"/>
    <property type="project" value="UniProtKB-KW"/>
</dbReference>
<dbReference type="Gene3D" id="3.40.50.300">
    <property type="entry name" value="P-loop containing nucleotide triphosphate hydrolases"/>
    <property type="match status" value="1"/>
</dbReference>
<keyword evidence="1 3" id="KW-0347">Helicase</keyword>
<keyword evidence="1" id="KW-0233">DNA recombination</keyword>
<dbReference type="GO" id="GO:0043139">
    <property type="term" value="F:5'-3' DNA helicase activity"/>
    <property type="evidence" value="ECO:0007669"/>
    <property type="project" value="UniProtKB-EC"/>
</dbReference>
<dbReference type="OrthoDB" id="272985at2759"/>
<dbReference type="InterPro" id="IPR027417">
    <property type="entry name" value="P-loop_NTPase"/>
</dbReference>
<dbReference type="GO" id="GO:0016787">
    <property type="term" value="F:hydrolase activity"/>
    <property type="evidence" value="ECO:0007669"/>
    <property type="project" value="UniProtKB-KW"/>
</dbReference>
<keyword evidence="1" id="KW-0547">Nucleotide-binding</keyword>
<keyword evidence="1" id="KW-0234">DNA repair</keyword>
<evidence type="ECO:0000259" key="2">
    <source>
        <dbReference type="Pfam" id="PF05970"/>
    </source>
</evidence>
<dbReference type="SUPFAM" id="SSF52540">
    <property type="entry name" value="P-loop containing nucleoside triphosphate hydrolases"/>
    <property type="match status" value="1"/>
</dbReference>
<comment type="catalytic activity">
    <reaction evidence="1">
        <text>ATP + H2O = ADP + phosphate + H(+)</text>
        <dbReference type="Rhea" id="RHEA:13065"/>
        <dbReference type="ChEBI" id="CHEBI:15377"/>
        <dbReference type="ChEBI" id="CHEBI:15378"/>
        <dbReference type="ChEBI" id="CHEBI:30616"/>
        <dbReference type="ChEBI" id="CHEBI:43474"/>
        <dbReference type="ChEBI" id="CHEBI:456216"/>
        <dbReference type="EC" id="5.6.2.3"/>
    </reaction>
</comment>
<comment type="cofactor">
    <cofactor evidence="1">
        <name>Mg(2+)</name>
        <dbReference type="ChEBI" id="CHEBI:18420"/>
    </cofactor>
</comment>
<dbReference type="InterPro" id="IPR010285">
    <property type="entry name" value="DNA_helicase_pif1-like_DEAD"/>
</dbReference>
<name>A0A8X7CJ54_9ARAC</name>
<evidence type="ECO:0000313" key="3">
    <source>
        <dbReference type="EMBL" id="GFY69111.1"/>
    </source>
</evidence>
<proteinExistence type="inferred from homology"/>
<feature type="domain" description="DNA helicase Pif1-like DEAD-box helicase" evidence="2">
    <location>
        <begin position="4"/>
        <end position="134"/>
    </location>
</feature>
<gene>
    <name evidence="3" type="primary">AVEN_42227_1</name>
    <name evidence="3" type="ORF">TNIN_196291</name>
</gene>
<keyword evidence="4" id="KW-1185">Reference proteome</keyword>
<comment type="similarity">
    <text evidence="1">Belongs to the helicase family.</text>
</comment>
<sequence length="135" mass="14745">MVDFFFIDVPGGTGKTFLLNLVLVEIRMKGEIALAVASSGIAAALLDEGRTAHSALKLPLKLNIAKNPICNVVKTSGMANALKTCQFINWDECTMAQGLEVLDRTLREFRNNPRPMAGDMILIADDFHQMLPVVT</sequence>
<keyword evidence="1" id="KW-0378">Hydrolase</keyword>
<keyword evidence="1" id="KW-0067">ATP-binding</keyword>
<dbReference type="GO" id="GO:0000723">
    <property type="term" value="P:telomere maintenance"/>
    <property type="evidence" value="ECO:0007669"/>
    <property type="project" value="InterPro"/>
</dbReference>
<dbReference type="Proteomes" id="UP000886998">
    <property type="component" value="Unassembled WGS sequence"/>
</dbReference>
<dbReference type="Pfam" id="PF05970">
    <property type="entry name" value="PIF1"/>
    <property type="match status" value="1"/>
</dbReference>
<dbReference type="PANTHER" id="PTHR10492">
    <property type="match status" value="1"/>
</dbReference>
<reference evidence="3" key="1">
    <citation type="submission" date="2020-08" db="EMBL/GenBank/DDBJ databases">
        <title>Multicomponent nature underlies the extraordinary mechanical properties of spider dragline silk.</title>
        <authorList>
            <person name="Kono N."/>
            <person name="Nakamura H."/>
            <person name="Mori M."/>
            <person name="Yoshida Y."/>
            <person name="Ohtoshi R."/>
            <person name="Malay A.D."/>
            <person name="Moran D.A.P."/>
            <person name="Tomita M."/>
            <person name="Numata K."/>
            <person name="Arakawa K."/>
        </authorList>
    </citation>
    <scope>NUCLEOTIDE SEQUENCE</scope>
</reference>
<dbReference type="AlphaFoldDB" id="A0A8X7CJ54"/>
<dbReference type="GO" id="GO:0006310">
    <property type="term" value="P:DNA recombination"/>
    <property type="evidence" value="ECO:0007669"/>
    <property type="project" value="UniProtKB-KW"/>
</dbReference>
<evidence type="ECO:0000256" key="1">
    <source>
        <dbReference type="RuleBase" id="RU363044"/>
    </source>
</evidence>
<dbReference type="PANTHER" id="PTHR10492:SF57">
    <property type="entry name" value="ATP-DEPENDENT DNA HELICASE"/>
    <property type="match status" value="1"/>
</dbReference>
<organism evidence="3 4">
    <name type="scientific">Trichonephila inaurata madagascariensis</name>
    <dbReference type="NCBI Taxonomy" id="2747483"/>
    <lineage>
        <taxon>Eukaryota</taxon>
        <taxon>Metazoa</taxon>
        <taxon>Ecdysozoa</taxon>
        <taxon>Arthropoda</taxon>
        <taxon>Chelicerata</taxon>
        <taxon>Arachnida</taxon>
        <taxon>Araneae</taxon>
        <taxon>Araneomorphae</taxon>
        <taxon>Entelegynae</taxon>
        <taxon>Araneoidea</taxon>
        <taxon>Nephilidae</taxon>
        <taxon>Trichonephila</taxon>
        <taxon>Trichonephila inaurata</taxon>
    </lineage>
</organism>
<accession>A0A8X7CJ54</accession>
<protein>
    <recommendedName>
        <fullName evidence="1">ATP-dependent DNA helicase</fullName>
        <ecNumber evidence="1">5.6.2.3</ecNumber>
    </recommendedName>
</protein>
<evidence type="ECO:0000313" key="4">
    <source>
        <dbReference type="Proteomes" id="UP000886998"/>
    </source>
</evidence>
<comment type="caution">
    <text evidence="3">The sequence shown here is derived from an EMBL/GenBank/DDBJ whole genome shotgun (WGS) entry which is preliminary data.</text>
</comment>
<dbReference type="EMBL" id="BMAV01017452">
    <property type="protein sequence ID" value="GFY69111.1"/>
    <property type="molecule type" value="Genomic_DNA"/>
</dbReference>